<feature type="transmembrane region" description="Helical" evidence="1">
    <location>
        <begin position="39"/>
        <end position="59"/>
    </location>
</feature>
<gene>
    <name evidence="3" type="ORF">DGMP_01800</name>
</gene>
<keyword evidence="1" id="KW-0812">Transmembrane</keyword>
<dbReference type="EMBL" id="AP024086">
    <property type="protein sequence ID" value="BCL59487.1"/>
    <property type="molecule type" value="Genomic_DNA"/>
</dbReference>
<dbReference type="RefSeq" id="WP_228855712.1">
    <property type="nucleotide sequence ID" value="NZ_AP024086.1"/>
</dbReference>
<accession>A0A8D5FDD4</accession>
<feature type="transmembrane region" description="Helical" evidence="1">
    <location>
        <begin position="80"/>
        <end position="103"/>
    </location>
</feature>
<name>A0A8D5FDD4_9BACT</name>
<organism evidence="3 4">
    <name type="scientific">Desulfomarina profundi</name>
    <dbReference type="NCBI Taxonomy" id="2772557"/>
    <lineage>
        <taxon>Bacteria</taxon>
        <taxon>Pseudomonadati</taxon>
        <taxon>Thermodesulfobacteriota</taxon>
        <taxon>Desulfobulbia</taxon>
        <taxon>Desulfobulbales</taxon>
        <taxon>Desulfobulbaceae</taxon>
        <taxon>Desulfomarina</taxon>
    </lineage>
</organism>
<dbReference type="Pfam" id="PF07331">
    <property type="entry name" value="TctB"/>
    <property type="match status" value="1"/>
</dbReference>
<dbReference type="AlphaFoldDB" id="A0A8D5FDD4"/>
<evidence type="ECO:0000256" key="1">
    <source>
        <dbReference type="SAM" id="Phobius"/>
    </source>
</evidence>
<dbReference type="InterPro" id="IPR009936">
    <property type="entry name" value="DUF1468"/>
</dbReference>
<evidence type="ECO:0000313" key="4">
    <source>
        <dbReference type="Proteomes" id="UP000826725"/>
    </source>
</evidence>
<keyword evidence="1" id="KW-1133">Transmembrane helix</keyword>
<reference evidence="3" key="1">
    <citation type="submission" date="2020-09" db="EMBL/GenBank/DDBJ databases">
        <title>Desulfogranum mesoprofundum gen. nov., sp. nov., a novel mesophilic, sulfate-reducing chemolithoautotroph isolated from a deep-sea hydrothermal vent chimney in the Suiyo Seamount.</title>
        <authorList>
            <person name="Hashimoto Y."/>
            <person name="Nakagawa S."/>
        </authorList>
    </citation>
    <scope>NUCLEOTIDE SEQUENCE</scope>
    <source>
        <strain evidence="3">KT2</strain>
    </source>
</reference>
<sequence length="153" mass="17407">MTKQATELLLLSLFLVLSVLLYRSTAAFPEMVQHSTATYIRFLAICFGGLCLLEIVLWLKKKNTSTQEKTDRLNLTETPVRFWGLLILMFVYSILLEPLGFYIGSSFFLPAAMYLLGTRKTPHIIFTSVGVLVFVYLVFDKLLEVPLPESSLF</sequence>
<feature type="domain" description="DUF1468" evidence="2">
    <location>
        <begin position="14"/>
        <end position="148"/>
    </location>
</feature>
<dbReference type="Proteomes" id="UP000826725">
    <property type="component" value="Chromosome"/>
</dbReference>
<feature type="transmembrane region" description="Helical" evidence="1">
    <location>
        <begin position="123"/>
        <end position="139"/>
    </location>
</feature>
<proteinExistence type="predicted"/>
<keyword evidence="4" id="KW-1185">Reference proteome</keyword>
<keyword evidence="1" id="KW-0472">Membrane</keyword>
<evidence type="ECO:0000259" key="2">
    <source>
        <dbReference type="Pfam" id="PF07331"/>
    </source>
</evidence>
<protein>
    <recommendedName>
        <fullName evidence="2">DUF1468 domain-containing protein</fullName>
    </recommendedName>
</protein>
<evidence type="ECO:0000313" key="3">
    <source>
        <dbReference type="EMBL" id="BCL59487.1"/>
    </source>
</evidence>
<dbReference type="KEGG" id="dbk:DGMP_01800"/>